<gene>
    <name evidence="2" type="ORF">POPTR_T053533</name>
</gene>
<sequence length="114" mass="13462">MYQNFTTSHYLLHVVTIFDYNHFQSECRQQPRREQHLHPTTFMYHDLSEEAKDTKSRSSSEEKQGRPTVILQAISEVLRKNLQTSRSRKLHSKVSKSYNLKTSSPSTERTTLDF</sequence>
<evidence type="ECO:0000256" key="1">
    <source>
        <dbReference type="SAM" id="MobiDB-lite"/>
    </source>
</evidence>
<dbReference type="EMBL" id="KZ623628">
    <property type="protein sequence ID" value="RQO95237.1"/>
    <property type="molecule type" value="Genomic_DNA"/>
</dbReference>
<dbReference type="AlphaFoldDB" id="A0A3N7FGL2"/>
<name>A0A3N7FGL2_POPTR</name>
<feature type="compositionally biased region" description="Basic and acidic residues" evidence="1">
    <location>
        <begin position="46"/>
        <end position="65"/>
    </location>
</feature>
<reference evidence="2" key="2">
    <citation type="submission" date="2017-07" db="EMBL/GenBank/DDBJ databases">
        <title>WGS assembly of Populus trichocarpa.</title>
        <authorList>
            <person name="Tuskan G."/>
            <person name="Difazio S."/>
            <person name="Jansson S."/>
            <person name="Bohlmann J."/>
            <person name="Grigoriev I."/>
            <person name="Hellsten U."/>
            <person name="Putnam N."/>
            <person name="Ralph S."/>
            <person name="Rombauts S."/>
            <person name="Salamov A."/>
            <person name="Schein J."/>
            <person name="Sterck L."/>
            <person name="Aerts A."/>
            <person name="Bhalerao R."/>
            <person name="Bhalerao R."/>
            <person name="Blaudez D."/>
            <person name="Boerjan W."/>
            <person name="Brun A."/>
            <person name="Brunner A."/>
            <person name="Busov V."/>
            <person name="Campbell M."/>
            <person name="Carlson J."/>
            <person name="Chalot M."/>
            <person name="Chapman J."/>
            <person name="Chen G."/>
            <person name="Cooper D."/>
            <person name="Coutinho P."/>
            <person name="Couturier J."/>
            <person name="Covert S."/>
            <person name="Cronk Q."/>
            <person name="Cunningham R."/>
            <person name="Davis J."/>
            <person name="Degroeve S."/>
            <person name="Dejardin A."/>
            <person name="Depamphilis C."/>
            <person name="Detter J."/>
            <person name="Dirks B."/>
            <person name="Dubchak I."/>
            <person name="Duplessis S."/>
            <person name="Ehlting J."/>
            <person name="Ellis B."/>
            <person name="Gendler K."/>
            <person name="Goodstein D."/>
            <person name="Gribskov M."/>
            <person name="Grimwood J."/>
            <person name="Groover A."/>
            <person name="Gunter L."/>
            <person name="Hamberger B."/>
            <person name="Heinze B."/>
            <person name="Helariutta Y."/>
            <person name="Henrissat B."/>
            <person name="Holligan D."/>
            <person name="Holt R."/>
            <person name="Huang W."/>
            <person name="Islam-Faridi N."/>
            <person name="Jones S."/>
            <person name="Jones-Rhoades M."/>
            <person name="Jorgensen R."/>
            <person name="Joshi C."/>
            <person name="Kangasjarvi J."/>
            <person name="Karlsson J."/>
            <person name="Kelleher C."/>
            <person name="Kirkpatrick R."/>
            <person name="Kirst M."/>
            <person name="Kohler A."/>
            <person name="Kalluri U."/>
            <person name="Larimer F."/>
            <person name="Leebens-Mack J."/>
            <person name="Leple J."/>
            <person name="Locascio P."/>
            <person name="Lou Y."/>
            <person name="Lucas S."/>
            <person name="Martin F."/>
            <person name="Montanini B."/>
            <person name="Napoli C."/>
            <person name="Nelson D."/>
            <person name="Nelson C."/>
            <person name="Nieminen K."/>
            <person name="Nilsson O."/>
            <person name="Pereda V."/>
            <person name="Peter G."/>
            <person name="Philippe R."/>
            <person name="Pilate G."/>
            <person name="Poliakov A."/>
            <person name="Razumovskaya J."/>
            <person name="Richardson P."/>
            <person name="Rinaldi C."/>
            <person name="Ritland K."/>
            <person name="Rouze P."/>
            <person name="Ryaboy D."/>
            <person name="Schmutz J."/>
            <person name="Schrader J."/>
            <person name="Segerman B."/>
            <person name="Shin H."/>
            <person name="Siddiqui A."/>
            <person name="Sterky F."/>
            <person name="Terry A."/>
            <person name="Tsai C."/>
            <person name="Uberbacher E."/>
            <person name="Unneberg P."/>
            <person name="Vahala J."/>
            <person name="Wall K."/>
            <person name="Wessler S."/>
            <person name="Yang G."/>
            <person name="Yin T."/>
            <person name="Douglas C."/>
            <person name="Marra M."/>
            <person name="Sandberg G."/>
            <person name="Van De Peer Y."/>
            <person name="Rokhsar D."/>
        </authorList>
    </citation>
    <scope>NUCLEOTIDE SEQUENCE</scope>
    <source>
        <strain evidence="2">Nisqually-1</strain>
    </source>
</reference>
<evidence type="ECO:0000313" key="2">
    <source>
        <dbReference type="EMBL" id="RQO95237.1"/>
    </source>
</evidence>
<reference evidence="2" key="1">
    <citation type="journal article" date="2006" name="Science">
        <title>The genome of black cottonwood, Populus trichocarpa (Torr. &amp; Gray).</title>
        <authorList>
            <person name="Tuskan G.A."/>
            <person name="Difazio S."/>
            <person name="Jansson S."/>
            <person name="Bohlmann J."/>
            <person name="Grigoriev I."/>
            <person name="Hellsten U."/>
            <person name="Putnam N."/>
            <person name="Ralph S."/>
            <person name="Rombauts S."/>
            <person name="Salamov A."/>
            <person name="Schein J."/>
            <person name="Sterck L."/>
            <person name="Aerts A."/>
            <person name="Bhalerao R.R."/>
            <person name="Bhalerao R.P."/>
            <person name="Blaudez D."/>
            <person name="Boerjan W."/>
            <person name="Brun A."/>
            <person name="Brunner A."/>
            <person name="Busov V."/>
            <person name="Campbell M."/>
            <person name="Carlson J."/>
            <person name="Chalot M."/>
            <person name="Chapman J."/>
            <person name="Chen G.L."/>
            <person name="Cooper D."/>
            <person name="Coutinho P.M."/>
            <person name="Couturier J."/>
            <person name="Covert S."/>
            <person name="Cronk Q."/>
            <person name="Cunningham R."/>
            <person name="Davis J."/>
            <person name="Degroeve S."/>
            <person name="Dejardin A."/>
            <person name="Depamphilis C."/>
            <person name="Detter J."/>
            <person name="Dirks B."/>
            <person name="Dubchak I."/>
            <person name="Duplessis S."/>
            <person name="Ehlting J."/>
            <person name="Ellis B."/>
            <person name="Gendler K."/>
            <person name="Goodstein D."/>
            <person name="Gribskov M."/>
            <person name="Grimwood J."/>
            <person name="Groover A."/>
            <person name="Gunter L."/>
            <person name="Hamberger B."/>
            <person name="Heinze B."/>
            <person name="Helariutta Y."/>
            <person name="Henrissat B."/>
            <person name="Holligan D."/>
            <person name="Holt R."/>
            <person name="Huang W."/>
            <person name="Islam-Faridi N."/>
            <person name="Jones S."/>
            <person name="Jones-Rhoades M."/>
            <person name="Jorgensen R."/>
            <person name="Joshi C."/>
            <person name="Kangasjarvi J."/>
            <person name="Karlsson J."/>
            <person name="Kelleher C."/>
            <person name="Kirkpatrick R."/>
            <person name="Kirst M."/>
            <person name="Kohler A."/>
            <person name="Kalluri U."/>
            <person name="Larimer F."/>
            <person name="Leebens-Mack J."/>
            <person name="Leple J.C."/>
            <person name="Locascio P."/>
            <person name="Lou Y."/>
            <person name="Lucas S."/>
            <person name="Martin F."/>
            <person name="Montanini B."/>
            <person name="Napoli C."/>
            <person name="Nelson D.R."/>
            <person name="Nelson C."/>
            <person name="Nieminen K."/>
            <person name="Nilsson O."/>
            <person name="Pereda V."/>
            <person name="Peter G."/>
            <person name="Philippe R."/>
            <person name="Pilate G."/>
            <person name="Poliakov A."/>
            <person name="Razumovskaya J."/>
            <person name="Richardson P."/>
            <person name="Rinaldi C."/>
            <person name="Ritland K."/>
            <person name="Rouze P."/>
            <person name="Ryaboy D."/>
            <person name="Schmutz J."/>
            <person name="Schrader J."/>
            <person name="Segerman B."/>
            <person name="Shin H."/>
            <person name="Siddiqui A."/>
            <person name="Sterky F."/>
            <person name="Terry A."/>
            <person name="Tsai C.J."/>
            <person name="Uberbacher E."/>
            <person name="Unneberg P."/>
            <person name="Vahala J."/>
            <person name="Wall K."/>
            <person name="Wessler S."/>
            <person name="Yang G."/>
            <person name="Yin T."/>
            <person name="Douglas C."/>
            <person name="Marra M."/>
            <person name="Sandberg G."/>
            <person name="Van de Peer Y."/>
            <person name="Rokhsar D."/>
        </authorList>
    </citation>
    <scope>NUCLEOTIDE SEQUENCE [LARGE SCALE GENOMIC DNA]</scope>
    <source>
        <strain evidence="2">Nisqually-1</strain>
    </source>
</reference>
<proteinExistence type="predicted"/>
<organism evidence="2">
    <name type="scientific">Populus trichocarpa</name>
    <name type="common">Western balsam poplar</name>
    <name type="synonym">Populus balsamifera subsp. trichocarpa</name>
    <dbReference type="NCBI Taxonomy" id="3694"/>
    <lineage>
        <taxon>Eukaryota</taxon>
        <taxon>Viridiplantae</taxon>
        <taxon>Streptophyta</taxon>
        <taxon>Embryophyta</taxon>
        <taxon>Tracheophyta</taxon>
        <taxon>Spermatophyta</taxon>
        <taxon>Magnoliopsida</taxon>
        <taxon>eudicotyledons</taxon>
        <taxon>Gunneridae</taxon>
        <taxon>Pentapetalae</taxon>
        <taxon>rosids</taxon>
        <taxon>fabids</taxon>
        <taxon>Malpighiales</taxon>
        <taxon>Salicaceae</taxon>
        <taxon>Saliceae</taxon>
        <taxon>Populus</taxon>
    </lineage>
</organism>
<feature type="region of interest" description="Disordered" evidence="1">
    <location>
        <begin position="45"/>
        <end position="68"/>
    </location>
</feature>
<feature type="compositionally biased region" description="Polar residues" evidence="1">
    <location>
        <begin position="95"/>
        <end position="114"/>
    </location>
</feature>
<protein>
    <submittedName>
        <fullName evidence="2">Uncharacterized protein</fullName>
    </submittedName>
</protein>
<accession>A0A3N7FGL2</accession>
<dbReference type="InParanoid" id="A0A3N7FGL2"/>
<feature type="region of interest" description="Disordered" evidence="1">
    <location>
        <begin position="82"/>
        <end position="114"/>
    </location>
</feature>